<dbReference type="InParanoid" id="E9H5H8"/>
<feature type="region of interest" description="Disordered" evidence="1">
    <location>
        <begin position="50"/>
        <end position="69"/>
    </location>
</feature>
<organism evidence="2 3">
    <name type="scientific">Daphnia pulex</name>
    <name type="common">Water flea</name>
    <dbReference type="NCBI Taxonomy" id="6669"/>
    <lineage>
        <taxon>Eukaryota</taxon>
        <taxon>Metazoa</taxon>
        <taxon>Ecdysozoa</taxon>
        <taxon>Arthropoda</taxon>
        <taxon>Crustacea</taxon>
        <taxon>Branchiopoda</taxon>
        <taxon>Diplostraca</taxon>
        <taxon>Cladocera</taxon>
        <taxon>Anomopoda</taxon>
        <taxon>Daphniidae</taxon>
        <taxon>Daphnia</taxon>
    </lineage>
</organism>
<evidence type="ECO:0000313" key="3">
    <source>
        <dbReference type="Proteomes" id="UP000000305"/>
    </source>
</evidence>
<name>E9H5H8_DAPPU</name>
<keyword evidence="3" id="KW-1185">Reference proteome</keyword>
<dbReference type="EMBL" id="GL732594">
    <property type="protein sequence ID" value="EFX72997.1"/>
    <property type="molecule type" value="Genomic_DNA"/>
</dbReference>
<evidence type="ECO:0000256" key="1">
    <source>
        <dbReference type="SAM" id="MobiDB-lite"/>
    </source>
</evidence>
<evidence type="ECO:0000313" key="2">
    <source>
        <dbReference type="EMBL" id="EFX72997.1"/>
    </source>
</evidence>
<dbReference type="HOGENOM" id="CLU_2778457_0_0_1"/>
<feature type="compositionally biased region" description="Pro residues" evidence="1">
    <location>
        <begin position="57"/>
        <end position="69"/>
    </location>
</feature>
<sequence length="69" mass="7935">MAFPQFIKVNIYEKEAPSLPSRGKMAAVFYKPIKHLLIYLSWRPHCDDRTVDQRLTPSPPPPAHHPSVL</sequence>
<dbReference type="Proteomes" id="UP000000305">
    <property type="component" value="Unassembled WGS sequence"/>
</dbReference>
<reference evidence="2 3" key="1">
    <citation type="journal article" date="2011" name="Science">
        <title>The ecoresponsive genome of Daphnia pulex.</title>
        <authorList>
            <person name="Colbourne J.K."/>
            <person name="Pfrender M.E."/>
            <person name="Gilbert D."/>
            <person name="Thomas W.K."/>
            <person name="Tucker A."/>
            <person name="Oakley T.H."/>
            <person name="Tokishita S."/>
            <person name="Aerts A."/>
            <person name="Arnold G.J."/>
            <person name="Basu M.K."/>
            <person name="Bauer D.J."/>
            <person name="Caceres C.E."/>
            <person name="Carmel L."/>
            <person name="Casola C."/>
            <person name="Choi J.H."/>
            <person name="Detter J.C."/>
            <person name="Dong Q."/>
            <person name="Dusheyko S."/>
            <person name="Eads B.D."/>
            <person name="Frohlich T."/>
            <person name="Geiler-Samerotte K.A."/>
            <person name="Gerlach D."/>
            <person name="Hatcher P."/>
            <person name="Jogdeo S."/>
            <person name="Krijgsveld J."/>
            <person name="Kriventseva E.V."/>
            <person name="Kultz D."/>
            <person name="Laforsch C."/>
            <person name="Lindquist E."/>
            <person name="Lopez J."/>
            <person name="Manak J.R."/>
            <person name="Muller J."/>
            <person name="Pangilinan J."/>
            <person name="Patwardhan R.P."/>
            <person name="Pitluck S."/>
            <person name="Pritham E.J."/>
            <person name="Rechtsteiner A."/>
            <person name="Rho M."/>
            <person name="Rogozin I.B."/>
            <person name="Sakarya O."/>
            <person name="Salamov A."/>
            <person name="Schaack S."/>
            <person name="Shapiro H."/>
            <person name="Shiga Y."/>
            <person name="Skalitzky C."/>
            <person name="Smith Z."/>
            <person name="Souvorov A."/>
            <person name="Sung W."/>
            <person name="Tang Z."/>
            <person name="Tsuchiya D."/>
            <person name="Tu H."/>
            <person name="Vos H."/>
            <person name="Wang M."/>
            <person name="Wolf Y.I."/>
            <person name="Yamagata H."/>
            <person name="Yamada T."/>
            <person name="Ye Y."/>
            <person name="Shaw J.R."/>
            <person name="Andrews J."/>
            <person name="Crease T.J."/>
            <person name="Tang H."/>
            <person name="Lucas S.M."/>
            <person name="Robertson H.M."/>
            <person name="Bork P."/>
            <person name="Koonin E.V."/>
            <person name="Zdobnov E.M."/>
            <person name="Grigoriev I.V."/>
            <person name="Lynch M."/>
            <person name="Boore J.L."/>
        </authorList>
    </citation>
    <scope>NUCLEOTIDE SEQUENCE [LARGE SCALE GENOMIC DNA]</scope>
</reference>
<accession>E9H5H8</accession>
<dbReference type="KEGG" id="dpx:DAPPUDRAFT_253819"/>
<dbReference type="AlphaFoldDB" id="E9H5H8"/>
<gene>
    <name evidence="2" type="ORF">DAPPUDRAFT_253819</name>
</gene>
<protein>
    <submittedName>
        <fullName evidence="2">Uncharacterized protein</fullName>
    </submittedName>
</protein>
<proteinExistence type="predicted"/>